<keyword evidence="7" id="KW-0067">ATP-binding</keyword>
<dbReference type="SMART" id="SM00387">
    <property type="entry name" value="HATPase_c"/>
    <property type="match status" value="1"/>
</dbReference>
<dbReference type="GO" id="GO:0005524">
    <property type="term" value="F:ATP binding"/>
    <property type="evidence" value="ECO:0007669"/>
    <property type="project" value="UniProtKB-KW"/>
</dbReference>
<name>A0A839RHB7_9ACTN</name>
<evidence type="ECO:0000313" key="12">
    <source>
        <dbReference type="Proteomes" id="UP000567922"/>
    </source>
</evidence>
<evidence type="ECO:0000256" key="4">
    <source>
        <dbReference type="ARBA" id="ARBA00022679"/>
    </source>
</evidence>
<dbReference type="CDD" id="cd16917">
    <property type="entry name" value="HATPase_UhpB-NarQ-NarX-like"/>
    <property type="match status" value="1"/>
</dbReference>
<keyword evidence="4" id="KW-0808">Transferase</keyword>
<evidence type="ECO:0000256" key="1">
    <source>
        <dbReference type="ARBA" id="ARBA00000085"/>
    </source>
</evidence>
<dbReference type="Proteomes" id="UP000567922">
    <property type="component" value="Unassembled WGS sequence"/>
</dbReference>
<evidence type="ECO:0000259" key="10">
    <source>
        <dbReference type="SMART" id="SM00387"/>
    </source>
</evidence>
<feature type="transmembrane region" description="Helical" evidence="9">
    <location>
        <begin position="136"/>
        <end position="157"/>
    </location>
</feature>
<evidence type="ECO:0000256" key="3">
    <source>
        <dbReference type="ARBA" id="ARBA00022553"/>
    </source>
</evidence>
<dbReference type="EMBL" id="JACHWS010000001">
    <property type="protein sequence ID" value="MBB3036005.1"/>
    <property type="molecule type" value="Genomic_DNA"/>
</dbReference>
<dbReference type="OrthoDB" id="227596at2"/>
<comment type="caution">
    <text evidence="11">The sequence shown here is derived from an EMBL/GenBank/DDBJ whole genome shotgun (WGS) entry which is preliminary data.</text>
</comment>
<dbReference type="InterPro" id="IPR011712">
    <property type="entry name" value="Sig_transdc_His_kin_sub3_dim/P"/>
</dbReference>
<keyword evidence="9" id="KW-0812">Transmembrane</keyword>
<dbReference type="RefSeq" id="WP_064439826.1">
    <property type="nucleotide sequence ID" value="NZ_BDDI01000005.1"/>
</dbReference>
<dbReference type="EC" id="2.7.13.3" evidence="2"/>
<feature type="transmembrane region" description="Helical" evidence="9">
    <location>
        <begin position="67"/>
        <end position="100"/>
    </location>
</feature>
<feature type="transmembrane region" description="Helical" evidence="9">
    <location>
        <begin position="20"/>
        <end position="39"/>
    </location>
</feature>
<dbReference type="Pfam" id="PF02518">
    <property type="entry name" value="HATPase_c"/>
    <property type="match status" value="1"/>
</dbReference>
<dbReference type="Gene3D" id="3.30.565.10">
    <property type="entry name" value="Histidine kinase-like ATPase, C-terminal domain"/>
    <property type="match status" value="1"/>
</dbReference>
<evidence type="ECO:0000256" key="2">
    <source>
        <dbReference type="ARBA" id="ARBA00012438"/>
    </source>
</evidence>
<dbReference type="AlphaFoldDB" id="A0A839RHB7"/>
<dbReference type="InterPro" id="IPR003594">
    <property type="entry name" value="HATPase_dom"/>
</dbReference>
<keyword evidence="5" id="KW-0547">Nucleotide-binding</keyword>
<accession>A0A839RHB7</accession>
<proteinExistence type="predicted"/>
<feature type="transmembrane region" description="Helical" evidence="9">
    <location>
        <begin position="107"/>
        <end position="124"/>
    </location>
</feature>
<keyword evidence="8" id="KW-0902">Two-component regulatory system</keyword>
<dbReference type="PANTHER" id="PTHR24421:SF10">
    <property type="entry name" value="NITRATE_NITRITE SENSOR PROTEIN NARQ"/>
    <property type="match status" value="1"/>
</dbReference>
<organism evidence="11 12">
    <name type="scientific">Hoyosella altamirensis</name>
    <dbReference type="NCBI Taxonomy" id="616997"/>
    <lineage>
        <taxon>Bacteria</taxon>
        <taxon>Bacillati</taxon>
        <taxon>Actinomycetota</taxon>
        <taxon>Actinomycetes</taxon>
        <taxon>Mycobacteriales</taxon>
        <taxon>Hoyosellaceae</taxon>
        <taxon>Hoyosella</taxon>
    </lineage>
</organism>
<keyword evidence="6 11" id="KW-0418">Kinase</keyword>
<reference evidence="11 12" key="1">
    <citation type="submission" date="2020-08" db="EMBL/GenBank/DDBJ databases">
        <title>Sequencing the genomes of 1000 actinobacteria strains.</title>
        <authorList>
            <person name="Klenk H.-P."/>
        </authorList>
    </citation>
    <scope>NUCLEOTIDE SEQUENCE [LARGE SCALE GENOMIC DNA]</scope>
    <source>
        <strain evidence="11 12">DSM 45258</strain>
    </source>
</reference>
<evidence type="ECO:0000256" key="6">
    <source>
        <dbReference type="ARBA" id="ARBA00022777"/>
    </source>
</evidence>
<evidence type="ECO:0000256" key="8">
    <source>
        <dbReference type="ARBA" id="ARBA00023012"/>
    </source>
</evidence>
<keyword evidence="9" id="KW-1133">Transmembrane helix</keyword>
<keyword evidence="9" id="KW-0472">Membrane</keyword>
<dbReference type="GO" id="GO:0016020">
    <property type="term" value="C:membrane"/>
    <property type="evidence" value="ECO:0007669"/>
    <property type="project" value="InterPro"/>
</dbReference>
<dbReference type="InterPro" id="IPR050482">
    <property type="entry name" value="Sensor_HK_TwoCompSys"/>
</dbReference>
<evidence type="ECO:0000256" key="7">
    <source>
        <dbReference type="ARBA" id="ARBA00022840"/>
    </source>
</evidence>
<dbReference type="GO" id="GO:0000155">
    <property type="term" value="F:phosphorelay sensor kinase activity"/>
    <property type="evidence" value="ECO:0007669"/>
    <property type="project" value="InterPro"/>
</dbReference>
<gene>
    <name evidence="11" type="ORF">FHU29_000439</name>
</gene>
<dbReference type="SUPFAM" id="SSF55874">
    <property type="entry name" value="ATPase domain of HSP90 chaperone/DNA topoisomerase II/histidine kinase"/>
    <property type="match status" value="1"/>
</dbReference>
<evidence type="ECO:0000313" key="11">
    <source>
        <dbReference type="EMBL" id="MBB3036005.1"/>
    </source>
</evidence>
<keyword evidence="3" id="KW-0597">Phosphoprotein</keyword>
<dbReference type="Gene3D" id="1.20.5.1930">
    <property type="match status" value="1"/>
</dbReference>
<dbReference type="PANTHER" id="PTHR24421">
    <property type="entry name" value="NITRATE/NITRITE SENSOR PROTEIN NARX-RELATED"/>
    <property type="match status" value="1"/>
</dbReference>
<dbReference type="GO" id="GO:0046983">
    <property type="term" value="F:protein dimerization activity"/>
    <property type="evidence" value="ECO:0007669"/>
    <property type="project" value="InterPro"/>
</dbReference>
<protein>
    <recommendedName>
        <fullName evidence="2">histidine kinase</fullName>
        <ecNumber evidence="2">2.7.13.3</ecNumber>
    </recommendedName>
</protein>
<evidence type="ECO:0000256" key="5">
    <source>
        <dbReference type="ARBA" id="ARBA00022741"/>
    </source>
</evidence>
<keyword evidence="12" id="KW-1185">Reference proteome</keyword>
<evidence type="ECO:0000256" key="9">
    <source>
        <dbReference type="SAM" id="Phobius"/>
    </source>
</evidence>
<comment type="catalytic activity">
    <reaction evidence="1">
        <text>ATP + protein L-histidine = ADP + protein N-phospho-L-histidine.</text>
        <dbReference type="EC" id="2.7.13.3"/>
    </reaction>
</comment>
<feature type="domain" description="Histidine kinase/HSP90-like ATPase" evidence="10">
    <location>
        <begin position="289"/>
        <end position="378"/>
    </location>
</feature>
<dbReference type="Pfam" id="PF07730">
    <property type="entry name" value="HisKA_3"/>
    <property type="match status" value="1"/>
</dbReference>
<sequence length="380" mass="40706">MSPGLQELRAYPRAALVTDALLGVAVTLVVVLAISMDLGGARGPDPFAYAFALGFGALMMMRRTRPVLVLLFTSFGICVYYALEFPPIGLAVPVGAALYAAADAGRIRWAAGTLIALLAVSSYFRLIDGEDPGYLFGYEFASSAGLMAAAVALGWSVRTGRLLRNRQEQLDLLAEQEREYEAASRVQQERLRIARELHDAVGHTVSVISLHSDVAREALGRDDSVVADSLRHIREAAGNTMRELRSAVKVLRDPDESPGKTSLESLATAVRRAGIDVTVERDGGETSDATESVMYRIVQEALTNVIRHSHASRIAISLRHQQGELALRVADNGRGCPDVRFGHGLTGMRERAESIGGTLAVASGPEGFVVEAQLPAQGAT</sequence>
<dbReference type="InterPro" id="IPR036890">
    <property type="entry name" value="HATPase_C_sf"/>
</dbReference>